<proteinExistence type="predicted"/>
<name>A0A644UFD8_9ZZZZ</name>
<comment type="caution">
    <text evidence="1">The sequence shown here is derived from an EMBL/GenBank/DDBJ whole genome shotgun (WGS) entry which is preliminary data.</text>
</comment>
<accession>A0A644UFD8</accession>
<evidence type="ECO:0000313" key="1">
    <source>
        <dbReference type="EMBL" id="MPL77601.1"/>
    </source>
</evidence>
<protein>
    <submittedName>
        <fullName evidence="1">Uncharacterized protein</fullName>
    </submittedName>
</protein>
<sequence length="423" mass="48562">MAQKVGIDNLPELMLSGNFPEEVVFQGDSAVVSIYKNGELLLEEEYVHAGNYLISLKLRELLDGQLSTTIPVTGDLVDQPDSVADFEIHIPGQHGAEVYPFRLVKGGVNSDFVDSASFLRTNFLTWMPRVKKVKYLDPQWLTYYAVAESNLMVQATWIENGILSTSDPVEFYKLPYRKKTSMNVKFEMLWDTFSDEARAPYYIDCWIEDEGRDKKTYNQRYVLSDEYHEFDDLFAFENSLGGFDIIRFTGELGHNVKHEYKSALFDKDSLEYDLIFKKVFDKNTGYFRNGYELLWTNDFLASINRYHYVNGLPLRIVVNSFEAKDVKTELNHYSFNFSYSKQSRYLDNSSIIAQLPGMISEFSGMPLIWDDIYVRVFGDQSVDGVKTFLQPVKTNEVKPASGENLILNDLVVLEGGIIDCGEF</sequence>
<organism evidence="1">
    <name type="scientific">bioreactor metagenome</name>
    <dbReference type="NCBI Taxonomy" id="1076179"/>
    <lineage>
        <taxon>unclassified sequences</taxon>
        <taxon>metagenomes</taxon>
        <taxon>ecological metagenomes</taxon>
    </lineage>
</organism>
<gene>
    <name evidence="1" type="ORF">SDC9_23458</name>
</gene>
<dbReference type="AlphaFoldDB" id="A0A644UFD8"/>
<reference evidence="1" key="1">
    <citation type="submission" date="2019-08" db="EMBL/GenBank/DDBJ databases">
        <authorList>
            <person name="Kucharzyk K."/>
            <person name="Murdoch R.W."/>
            <person name="Higgins S."/>
            <person name="Loffler F."/>
        </authorList>
    </citation>
    <scope>NUCLEOTIDE SEQUENCE</scope>
</reference>
<dbReference type="EMBL" id="VSSQ01000108">
    <property type="protein sequence ID" value="MPL77601.1"/>
    <property type="molecule type" value="Genomic_DNA"/>
</dbReference>